<dbReference type="Gene3D" id="1.10.3720.10">
    <property type="entry name" value="MetI-like"/>
    <property type="match status" value="1"/>
</dbReference>
<evidence type="ECO:0000256" key="6">
    <source>
        <dbReference type="ARBA" id="ARBA00022989"/>
    </source>
</evidence>
<reference evidence="10" key="1">
    <citation type="submission" date="2018-05" db="EMBL/GenBank/DDBJ databases">
        <authorList>
            <person name="Lanie J.A."/>
            <person name="Ng W.-L."/>
            <person name="Kazmierczak K.M."/>
            <person name="Andrzejewski T.M."/>
            <person name="Davidsen T.M."/>
            <person name="Wayne K.J."/>
            <person name="Tettelin H."/>
            <person name="Glass J.I."/>
            <person name="Rusch D."/>
            <person name="Podicherti R."/>
            <person name="Tsui H.-C.T."/>
            <person name="Winkler M.E."/>
        </authorList>
    </citation>
    <scope>NUCLEOTIDE SEQUENCE</scope>
</reference>
<evidence type="ECO:0000256" key="7">
    <source>
        <dbReference type="ARBA" id="ARBA00023136"/>
    </source>
</evidence>
<feature type="transmembrane region" description="Helical" evidence="8">
    <location>
        <begin position="109"/>
        <end position="128"/>
    </location>
</feature>
<dbReference type="PANTHER" id="PTHR42929">
    <property type="entry name" value="INNER MEMBRANE ABC TRANSPORTER PERMEASE PROTEIN YDCU-RELATED-RELATED"/>
    <property type="match status" value="1"/>
</dbReference>
<comment type="subcellular location">
    <subcellularLocation>
        <location evidence="1">Cell membrane</location>
        <topology evidence="1">Multi-pass membrane protein</topology>
    </subcellularLocation>
</comment>
<dbReference type="GO" id="GO:0055085">
    <property type="term" value="P:transmembrane transport"/>
    <property type="evidence" value="ECO:0007669"/>
    <property type="project" value="InterPro"/>
</dbReference>
<evidence type="ECO:0000256" key="4">
    <source>
        <dbReference type="ARBA" id="ARBA00022475"/>
    </source>
</evidence>
<name>A0A381YPX2_9ZZZZ</name>
<dbReference type="CDD" id="cd06261">
    <property type="entry name" value="TM_PBP2"/>
    <property type="match status" value="1"/>
</dbReference>
<keyword evidence="6 8" id="KW-1133">Transmembrane helix</keyword>
<dbReference type="Pfam" id="PF00528">
    <property type="entry name" value="BPD_transp_1"/>
    <property type="match status" value="1"/>
</dbReference>
<dbReference type="GO" id="GO:0005886">
    <property type="term" value="C:plasma membrane"/>
    <property type="evidence" value="ECO:0007669"/>
    <property type="project" value="UniProtKB-SubCell"/>
</dbReference>
<dbReference type="AlphaFoldDB" id="A0A381YPX2"/>
<evidence type="ECO:0000256" key="2">
    <source>
        <dbReference type="ARBA" id="ARBA00007069"/>
    </source>
</evidence>
<dbReference type="PANTHER" id="PTHR42929:SF1">
    <property type="entry name" value="INNER MEMBRANE ABC TRANSPORTER PERMEASE PROTEIN YDCU-RELATED"/>
    <property type="match status" value="1"/>
</dbReference>
<proteinExistence type="inferred from homology"/>
<feature type="domain" description="ABC transmembrane type-1" evidence="9">
    <location>
        <begin position="75"/>
        <end position="282"/>
    </location>
</feature>
<organism evidence="10">
    <name type="scientific">marine metagenome</name>
    <dbReference type="NCBI Taxonomy" id="408172"/>
    <lineage>
        <taxon>unclassified sequences</taxon>
        <taxon>metagenomes</taxon>
        <taxon>ecological metagenomes</taxon>
    </lineage>
</organism>
<evidence type="ECO:0000259" key="9">
    <source>
        <dbReference type="PROSITE" id="PS50928"/>
    </source>
</evidence>
<feature type="transmembrane region" description="Helical" evidence="8">
    <location>
        <begin position="20"/>
        <end position="42"/>
    </location>
</feature>
<dbReference type="EMBL" id="UINC01018656">
    <property type="protein sequence ID" value="SVA78557.1"/>
    <property type="molecule type" value="Genomic_DNA"/>
</dbReference>
<gene>
    <name evidence="10" type="ORF">METZ01_LOCUS131411</name>
</gene>
<evidence type="ECO:0000313" key="10">
    <source>
        <dbReference type="EMBL" id="SVA78557.1"/>
    </source>
</evidence>
<evidence type="ECO:0000256" key="3">
    <source>
        <dbReference type="ARBA" id="ARBA00022448"/>
    </source>
</evidence>
<keyword evidence="7 8" id="KW-0472">Membrane</keyword>
<dbReference type="InterPro" id="IPR035906">
    <property type="entry name" value="MetI-like_sf"/>
</dbReference>
<evidence type="ECO:0000256" key="5">
    <source>
        <dbReference type="ARBA" id="ARBA00022692"/>
    </source>
</evidence>
<keyword evidence="5 8" id="KW-0812">Transmembrane</keyword>
<evidence type="ECO:0000256" key="8">
    <source>
        <dbReference type="SAM" id="Phobius"/>
    </source>
</evidence>
<keyword evidence="4" id="KW-1003">Cell membrane</keyword>
<protein>
    <recommendedName>
        <fullName evidence="9">ABC transmembrane type-1 domain-containing protein</fullName>
    </recommendedName>
</protein>
<comment type="similarity">
    <text evidence="2">Belongs to the binding-protein-dependent transport system permease family. CysTW subfamily.</text>
</comment>
<feature type="transmembrane region" description="Helical" evidence="8">
    <location>
        <begin position="261"/>
        <end position="282"/>
    </location>
</feature>
<feature type="transmembrane region" description="Helical" evidence="8">
    <location>
        <begin position="205"/>
        <end position="227"/>
    </location>
</feature>
<keyword evidence="3" id="KW-0813">Transport</keyword>
<accession>A0A381YPX2</accession>
<feature type="transmembrane region" description="Helical" evidence="8">
    <location>
        <begin position="163"/>
        <end position="184"/>
    </location>
</feature>
<evidence type="ECO:0000256" key="1">
    <source>
        <dbReference type="ARBA" id="ARBA00004651"/>
    </source>
</evidence>
<feature type="transmembrane region" description="Helical" evidence="8">
    <location>
        <begin position="81"/>
        <end position="102"/>
    </location>
</feature>
<dbReference type="PROSITE" id="PS50928">
    <property type="entry name" value="ABC_TM1"/>
    <property type="match status" value="1"/>
</dbReference>
<dbReference type="SUPFAM" id="SSF161098">
    <property type="entry name" value="MetI-like"/>
    <property type="match status" value="1"/>
</dbReference>
<sequence length="294" mass="33115">MIVFWRKIYAKHDNVKAYTLLSPALILVILAMVVPMALMLSFSMFTQVSMMEIDYTFTFQRYIDFFQKNLLVTLLIKSIKISFLVTLITLITAYPVCYYIAFYVKKNKMLWLVLLTLPFWTSYLLRVFSWKIILGTKGVINSSLINAGILSEPLTFLMYSETAVVITLTHAWAAFALLPLYVSLEKIDFSLIEAGRDLGLSRFEVFWKITFPLSLPGVIGAILIIFIPTVGDYVTPALLGGTDGRMLSNMIQAYFGKINNIPLGAASATIMLATVVLITIIVSNVTKRLTQRLT</sequence>
<dbReference type="InterPro" id="IPR000515">
    <property type="entry name" value="MetI-like"/>
</dbReference>